<dbReference type="RefSeq" id="WP_341691595.1">
    <property type="nucleotide sequence ID" value="NZ_JBBYHS010000008.1"/>
</dbReference>
<name>A0ABU9IQ45_9FLAO</name>
<gene>
    <name evidence="1" type="ORF">AAEO57_08550</name>
</gene>
<accession>A0ABU9IQ45</accession>
<sequence>MKKIILIAITVLFSVSGHAKYYKAILYLADGSPKTGLAKLVEDTESKVYFKTEENAKTEKISSTEISKIVYTYESGQIITMEYLYLTGLNVFSGKFSKSKNKYWFNIIYDKEFKIGKRYDKGSSKTNNFRSANSSYFFEKKGNDHLVFGYNSMGNVVKSQGTDARIKKMSKEVFRDCPKISEAIEKETFTTDNALNQIIEIFDKFQNCK</sequence>
<reference evidence="1 2" key="1">
    <citation type="submission" date="2024-04" db="EMBL/GenBank/DDBJ databases">
        <title>Flavobacterium sp. DGU38 16S ribosomal RNA gene Genome sequencing and assembly.</title>
        <authorList>
            <person name="Park S."/>
        </authorList>
    </citation>
    <scope>NUCLEOTIDE SEQUENCE [LARGE SCALE GENOMIC DNA]</scope>
    <source>
        <strain evidence="1 2">DGU38</strain>
    </source>
</reference>
<dbReference type="EMBL" id="JBBYHS010000008">
    <property type="protein sequence ID" value="MEL1253822.1"/>
    <property type="molecule type" value="Genomic_DNA"/>
</dbReference>
<proteinExistence type="predicted"/>
<dbReference type="Proteomes" id="UP001485226">
    <property type="component" value="Unassembled WGS sequence"/>
</dbReference>
<protein>
    <recommendedName>
        <fullName evidence="3">Lipoprotein</fullName>
    </recommendedName>
</protein>
<comment type="caution">
    <text evidence="1">The sequence shown here is derived from an EMBL/GenBank/DDBJ whole genome shotgun (WGS) entry which is preliminary data.</text>
</comment>
<organism evidence="1 2">
    <name type="scientific">Flavobacterium calami</name>
    <dbReference type="NCBI Taxonomy" id="3139144"/>
    <lineage>
        <taxon>Bacteria</taxon>
        <taxon>Pseudomonadati</taxon>
        <taxon>Bacteroidota</taxon>
        <taxon>Flavobacteriia</taxon>
        <taxon>Flavobacteriales</taxon>
        <taxon>Flavobacteriaceae</taxon>
        <taxon>Flavobacterium</taxon>
    </lineage>
</organism>
<keyword evidence="2" id="KW-1185">Reference proteome</keyword>
<evidence type="ECO:0000313" key="1">
    <source>
        <dbReference type="EMBL" id="MEL1253822.1"/>
    </source>
</evidence>
<evidence type="ECO:0000313" key="2">
    <source>
        <dbReference type="Proteomes" id="UP001485226"/>
    </source>
</evidence>
<evidence type="ECO:0008006" key="3">
    <source>
        <dbReference type="Google" id="ProtNLM"/>
    </source>
</evidence>